<protein>
    <submittedName>
        <fullName evidence="7">TetR family transcriptional regulator</fullName>
    </submittedName>
</protein>
<dbReference type="InterPro" id="IPR001647">
    <property type="entry name" value="HTH_TetR"/>
</dbReference>
<dbReference type="EMBL" id="WHOD01000097">
    <property type="protein sequence ID" value="NOU96418.1"/>
    <property type="molecule type" value="Genomic_DNA"/>
</dbReference>
<feature type="DNA-binding region" description="H-T-H motif" evidence="4">
    <location>
        <begin position="42"/>
        <end position="61"/>
    </location>
</feature>
<organism evidence="7 8">
    <name type="scientific">Paenibacillus foliorum</name>
    <dbReference type="NCBI Taxonomy" id="2654974"/>
    <lineage>
        <taxon>Bacteria</taxon>
        <taxon>Bacillati</taxon>
        <taxon>Bacillota</taxon>
        <taxon>Bacilli</taxon>
        <taxon>Bacillales</taxon>
        <taxon>Paenibacillaceae</taxon>
        <taxon>Paenibacillus</taxon>
    </lineage>
</organism>
<evidence type="ECO:0000313" key="8">
    <source>
        <dbReference type="Proteomes" id="UP000641588"/>
    </source>
</evidence>
<evidence type="ECO:0000256" key="1">
    <source>
        <dbReference type="ARBA" id="ARBA00023015"/>
    </source>
</evidence>
<gene>
    <name evidence="7" type="ORF">GC093_24840</name>
</gene>
<name>A0A972GU78_9BACL</name>
<dbReference type="Proteomes" id="UP000641588">
    <property type="component" value="Unassembled WGS sequence"/>
</dbReference>
<accession>A0A972GU78</accession>
<dbReference type="GO" id="GO:0003700">
    <property type="term" value="F:DNA-binding transcription factor activity"/>
    <property type="evidence" value="ECO:0007669"/>
    <property type="project" value="TreeGrafter"/>
</dbReference>
<keyword evidence="2 4" id="KW-0238">DNA-binding</keyword>
<feature type="region of interest" description="Disordered" evidence="5">
    <location>
        <begin position="217"/>
        <end position="245"/>
    </location>
</feature>
<dbReference type="InterPro" id="IPR009057">
    <property type="entry name" value="Homeodomain-like_sf"/>
</dbReference>
<evidence type="ECO:0000259" key="6">
    <source>
        <dbReference type="PROSITE" id="PS50977"/>
    </source>
</evidence>
<evidence type="ECO:0000256" key="3">
    <source>
        <dbReference type="ARBA" id="ARBA00023163"/>
    </source>
</evidence>
<proteinExistence type="predicted"/>
<reference evidence="7" key="1">
    <citation type="submission" date="2019-10" db="EMBL/GenBank/DDBJ databases">
        <title>Description of Paenibacillus glebae sp. nov.</title>
        <authorList>
            <person name="Carlier A."/>
            <person name="Qi S."/>
        </authorList>
    </citation>
    <scope>NUCLEOTIDE SEQUENCE</scope>
    <source>
        <strain evidence="7">LMG 31456</strain>
    </source>
</reference>
<sequence length="245" mass="28182">MEGFKMEQKKKSKQELRSEETKRSIAEAAGKLFTERGYDTVTMREIAKEANCSHTTIYLYFKDKEALLEQLAIPPLQTLEAAFVSVMNQESLDPTGKLKEISRDFLRFCLSHRSMVTVIFNVKSVRVDEVNPTGEVNQLRTSLFSYLTESVNRIIPADTSEERINQTRIYFFVMNGMVSTYLNSEEPLEPLLERIIPLLDQSIEIVLLGMKHKLEQAQEPVNGQAKGQKDKEKSKKDKKQKDKQK</sequence>
<comment type="caution">
    <text evidence="7">The sequence shown here is derived from an EMBL/GenBank/DDBJ whole genome shotgun (WGS) entry which is preliminary data.</text>
</comment>
<dbReference type="Pfam" id="PF00440">
    <property type="entry name" value="TetR_N"/>
    <property type="match status" value="1"/>
</dbReference>
<dbReference type="Gene3D" id="1.10.357.10">
    <property type="entry name" value="Tetracycline Repressor, domain 2"/>
    <property type="match status" value="1"/>
</dbReference>
<keyword evidence="8" id="KW-1185">Reference proteome</keyword>
<dbReference type="AlphaFoldDB" id="A0A972GU78"/>
<dbReference type="PANTHER" id="PTHR30055">
    <property type="entry name" value="HTH-TYPE TRANSCRIPTIONAL REGULATOR RUTR"/>
    <property type="match status" value="1"/>
</dbReference>
<dbReference type="SUPFAM" id="SSF46689">
    <property type="entry name" value="Homeodomain-like"/>
    <property type="match status" value="1"/>
</dbReference>
<dbReference type="PANTHER" id="PTHR30055:SF234">
    <property type="entry name" value="HTH-TYPE TRANSCRIPTIONAL REGULATOR BETI"/>
    <property type="match status" value="1"/>
</dbReference>
<dbReference type="InterPro" id="IPR050109">
    <property type="entry name" value="HTH-type_TetR-like_transc_reg"/>
</dbReference>
<keyword evidence="3" id="KW-0804">Transcription</keyword>
<dbReference type="GO" id="GO:0000976">
    <property type="term" value="F:transcription cis-regulatory region binding"/>
    <property type="evidence" value="ECO:0007669"/>
    <property type="project" value="TreeGrafter"/>
</dbReference>
<dbReference type="PRINTS" id="PR00455">
    <property type="entry name" value="HTHTETR"/>
</dbReference>
<evidence type="ECO:0000256" key="2">
    <source>
        <dbReference type="ARBA" id="ARBA00023125"/>
    </source>
</evidence>
<evidence type="ECO:0000313" key="7">
    <source>
        <dbReference type="EMBL" id="NOU96418.1"/>
    </source>
</evidence>
<feature type="compositionally biased region" description="Basic and acidic residues" evidence="5">
    <location>
        <begin position="227"/>
        <end position="245"/>
    </location>
</feature>
<dbReference type="PROSITE" id="PS50977">
    <property type="entry name" value="HTH_TETR_2"/>
    <property type="match status" value="1"/>
</dbReference>
<evidence type="ECO:0000256" key="4">
    <source>
        <dbReference type="PROSITE-ProRule" id="PRU00335"/>
    </source>
</evidence>
<keyword evidence="1" id="KW-0805">Transcription regulation</keyword>
<feature type="domain" description="HTH tetR-type" evidence="6">
    <location>
        <begin position="19"/>
        <end position="79"/>
    </location>
</feature>
<evidence type="ECO:0000256" key="5">
    <source>
        <dbReference type="SAM" id="MobiDB-lite"/>
    </source>
</evidence>
<feature type="region of interest" description="Disordered" evidence="5">
    <location>
        <begin position="1"/>
        <end position="21"/>
    </location>
</feature>